<dbReference type="Gene3D" id="1.10.40.30">
    <property type="entry name" value="Fumarase/aspartase (C-terminal domain)"/>
    <property type="match status" value="1"/>
</dbReference>
<feature type="domain" description="Argininosuccinate lyase C-terminal" evidence="9">
    <location>
        <begin position="363"/>
        <end position="430"/>
    </location>
</feature>
<dbReference type="FunFam" id="1.10.40.30:FF:000001">
    <property type="entry name" value="Argininosuccinate lyase"/>
    <property type="match status" value="1"/>
</dbReference>
<evidence type="ECO:0000313" key="10">
    <source>
        <dbReference type="EMBL" id="GAP63064.1"/>
    </source>
</evidence>
<comment type="similarity">
    <text evidence="7">Belongs to the lyase 1 family. Argininosuccinate lyase subfamily.</text>
</comment>
<dbReference type="InParanoid" id="A0A0M9UCL1"/>
<reference evidence="10 12" key="1">
    <citation type="journal article" date="2015" name="Genome Announc.">
        <title>Draft Genome Sequence of a Heterotrophic Facultative Anaerobic Thermophilic Bacterium, Ardenticatena maritima Strain 110ST.</title>
        <authorList>
            <person name="Kawaichi S."/>
            <person name="Yoshida T."/>
            <person name="Sako Y."/>
            <person name="Nakamura R."/>
        </authorList>
    </citation>
    <scope>NUCLEOTIDE SEQUENCE [LARGE SCALE GENOMIC DNA]</scope>
    <source>
        <strain evidence="10 12">110S</strain>
    </source>
</reference>
<dbReference type="HAMAP" id="MF_00006">
    <property type="entry name" value="Arg_succ_lyase"/>
    <property type="match status" value="1"/>
</dbReference>
<accession>A0A0M9UCL1</accession>
<dbReference type="NCBIfam" id="TIGR00838">
    <property type="entry name" value="argH"/>
    <property type="match status" value="1"/>
</dbReference>
<dbReference type="InterPro" id="IPR008948">
    <property type="entry name" value="L-Aspartase-like"/>
</dbReference>
<dbReference type="PRINTS" id="PR00149">
    <property type="entry name" value="FUMRATELYASE"/>
</dbReference>
<dbReference type="GO" id="GO:0005829">
    <property type="term" value="C:cytosol"/>
    <property type="evidence" value="ECO:0007669"/>
    <property type="project" value="TreeGrafter"/>
</dbReference>
<dbReference type="UniPathway" id="UPA00068">
    <property type="reaction ID" value="UER00114"/>
</dbReference>
<evidence type="ECO:0000256" key="3">
    <source>
        <dbReference type="ARBA" id="ARBA00022490"/>
    </source>
</evidence>
<protein>
    <recommendedName>
        <fullName evidence="2 7">Argininosuccinate lyase</fullName>
        <shortName evidence="7">ASAL</shortName>
        <ecNumber evidence="2 7">4.3.2.1</ecNumber>
    </recommendedName>
    <alternativeName>
        <fullName evidence="7">Arginosuccinase</fullName>
    </alternativeName>
</protein>
<keyword evidence="5 7" id="KW-0028">Amino-acid biosynthesis</keyword>
<dbReference type="PROSITE" id="PS00163">
    <property type="entry name" value="FUMARATE_LYASES"/>
    <property type="match status" value="1"/>
</dbReference>
<evidence type="ECO:0000256" key="7">
    <source>
        <dbReference type="HAMAP-Rule" id="MF_00006"/>
    </source>
</evidence>
<dbReference type="InterPro" id="IPR009049">
    <property type="entry name" value="Argininosuccinate_lyase"/>
</dbReference>
<dbReference type="InterPro" id="IPR022761">
    <property type="entry name" value="Fumarate_lyase_N"/>
</dbReference>
<dbReference type="FunCoup" id="A0A0M9UCL1">
    <property type="interactions" value="406"/>
</dbReference>
<dbReference type="InterPro" id="IPR000362">
    <property type="entry name" value="Fumarate_lyase_fam"/>
</dbReference>
<dbReference type="PRINTS" id="PR00145">
    <property type="entry name" value="ARGSUCLYASE"/>
</dbReference>
<evidence type="ECO:0000313" key="11">
    <source>
        <dbReference type="EMBL" id="KPL89656.1"/>
    </source>
</evidence>
<keyword evidence="6 7" id="KW-0456">Lyase</keyword>
<dbReference type="Gene3D" id="1.20.200.10">
    <property type="entry name" value="Fumarase/aspartase (Central domain)"/>
    <property type="match status" value="1"/>
</dbReference>
<dbReference type="FunFam" id="1.10.275.10:FF:000002">
    <property type="entry name" value="Argininosuccinate lyase"/>
    <property type="match status" value="1"/>
</dbReference>
<dbReference type="AlphaFoldDB" id="A0A0M9UCL1"/>
<sequence length="457" mass="50877">MKLWGGRYDVDTDALMHKLNASIRFDQRLWREDVQGSRAWAQGLHRAGLLTDEELAALLEGLAQIEAEWEAGTFALHPDDEDIHTAHERRLHELVGAVAGKLHTGRSRNDQVATDVRLYVRRQLDQLDAEIRTVQAALLAQAEQHIDLLMPGYTHLQQAQPIRYSHWVLSFFWMLQRDRERLRDARSRVNVLPLGSGALAGHSLGVDRTFLAEQLGFEAVSPNSLDAVSDRDFIVEVLAAAALLGVHLSRLAEDLIIYATREFGFVRLDPRYTTGSSLMPQKANPDALELARGKSGRLIGNLTTLLVVLKGLPSTYNKDLQEDKEPLFDTLDTLHDLLPVMAGVIETMQPQPERMRAALDDAMLATDLADYLVRQGVPFRQAHHLVGRAVAEAEARGVPLRALPREVYARIHPALDADLSVVFDVERAVDAKQAIGSTGRDAVQVQIENARRALQAT</sequence>
<dbReference type="InterPro" id="IPR024083">
    <property type="entry name" value="Fumarase/histidase_N"/>
</dbReference>
<dbReference type="Gene3D" id="1.10.275.10">
    <property type="entry name" value="Fumarase/aspartase (N-terminal domain)"/>
    <property type="match status" value="1"/>
</dbReference>
<dbReference type="STRING" id="872965.SE16_04440"/>
<reference evidence="12" key="3">
    <citation type="submission" date="2015-08" db="EMBL/GenBank/DDBJ databases">
        <title>Draft Genome Sequence of a Heterotrophic Facultative Anaerobic Bacterium Ardenticatena maritima Strain 110S.</title>
        <authorList>
            <person name="Kawaichi S."/>
            <person name="Yoshida T."/>
            <person name="Sako Y."/>
            <person name="Nakamura R."/>
        </authorList>
    </citation>
    <scope>NUCLEOTIDE SEQUENCE [LARGE SCALE GENOMIC DNA]</scope>
    <source>
        <strain evidence="12">110S</strain>
    </source>
</reference>
<evidence type="ECO:0000256" key="2">
    <source>
        <dbReference type="ARBA" id="ARBA00012338"/>
    </source>
</evidence>
<evidence type="ECO:0000313" key="12">
    <source>
        <dbReference type="Proteomes" id="UP000037784"/>
    </source>
</evidence>
<evidence type="ECO:0000256" key="6">
    <source>
        <dbReference type="ARBA" id="ARBA00023239"/>
    </source>
</evidence>
<keyword evidence="4 7" id="KW-0055">Arginine biosynthesis</keyword>
<organism evidence="10 12">
    <name type="scientific">Ardenticatena maritima</name>
    <dbReference type="NCBI Taxonomy" id="872965"/>
    <lineage>
        <taxon>Bacteria</taxon>
        <taxon>Bacillati</taxon>
        <taxon>Chloroflexota</taxon>
        <taxon>Ardenticatenia</taxon>
        <taxon>Ardenticatenales</taxon>
        <taxon>Ardenticatenaceae</taxon>
        <taxon>Ardenticatena</taxon>
    </lineage>
</organism>
<feature type="domain" description="Fumarate lyase N-terminal" evidence="8">
    <location>
        <begin position="6"/>
        <end position="300"/>
    </location>
</feature>
<dbReference type="PANTHER" id="PTHR43814">
    <property type="entry name" value="ARGININOSUCCINATE LYASE"/>
    <property type="match status" value="1"/>
</dbReference>
<dbReference type="Proteomes" id="UP000050502">
    <property type="component" value="Unassembled WGS sequence"/>
</dbReference>
<reference evidence="11 13" key="2">
    <citation type="submission" date="2015-07" db="EMBL/GenBank/DDBJ databases">
        <title>Whole genome sequence of Ardenticatena maritima DSM 23922.</title>
        <authorList>
            <person name="Hemp J."/>
            <person name="Ward L.M."/>
            <person name="Pace L.A."/>
            <person name="Fischer W.W."/>
        </authorList>
    </citation>
    <scope>NUCLEOTIDE SEQUENCE [LARGE SCALE GENOMIC DNA]</scope>
    <source>
        <strain evidence="11 13">110S</strain>
    </source>
</reference>
<dbReference type="Proteomes" id="UP000037784">
    <property type="component" value="Unassembled WGS sequence"/>
</dbReference>
<dbReference type="InterPro" id="IPR020557">
    <property type="entry name" value="Fumarate_lyase_CS"/>
</dbReference>
<evidence type="ECO:0000259" key="9">
    <source>
        <dbReference type="Pfam" id="PF14698"/>
    </source>
</evidence>
<dbReference type="EMBL" id="LGKN01000003">
    <property type="protein sequence ID" value="KPL89656.1"/>
    <property type="molecule type" value="Genomic_DNA"/>
</dbReference>
<dbReference type="OrthoDB" id="9769623at2"/>
<evidence type="ECO:0000256" key="1">
    <source>
        <dbReference type="ARBA" id="ARBA00004941"/>
    </source>
</evidence>
<evidence type="ECO:0000256" key="4">
    <source>
        <dbReference type="ARBA" id="ARBA00022571"/>
    </source>
</evidence>
<keyword evidence="12" id="KW-1185">Reference proteome</keyword>
<dbReference type="InterPro" id="IPR029419">
    <property type="entry name" value="Arg_succ_lyase_C"/>
</dbReference>
<dbReference type="PANTHER" id="PTHR43814:SF1">
    <property type="entry name" value="ARGININOSUCCINATE LYASE"/>
    <property type="match status" value="1"/>
</dbReference>
<dbReference type="Pfam" id="PF14698">
    <property type="entry name" value="ASL_C2"/>
    <property type="match status" value="1"/>
</dbReference>
<comment type="caution">
    <text evidence="10">The sequence shown here is derived from an EMBL/GenBank/DDBJ whole genome shotgun (WGS) entry which is preliminary data.</text>
</comment>
<dbReference type="PATRIC" id="fig|872965.6.peg.864"/>
<dbReference type="SUPFAM" id="SSF48557">
    <property type="entry name" value="L-aspartase-like"/>
    <property type="match status" value="1"/>
</dbReference>
<name>A0A0M9UCL1_9CHLR</name>
<comment type="catalytic activity">
    <reaction evidence="7">
        <text>2-(N(omega)-L-arginino)succinate = fumarate + L-arginine</text>
        <dbReference type="Rhea" id="RHEA:24020"/>
        <dbReference type="ChEBI" id="CHEBI:29806"/>
        <dbReference type="ChEBI" id="CHEBI:32682"/>
        <dbReference type="ChEBI" id="CHEBI:57472"/>
        <dbReference type="EC" id="4.3.2.1"/>
    </reaction>
</comment>
<dbReference type="GO" id="GO:0004056">
    <property type="term" value="F:argininosuccinate lyase activity"/>
    <property type="evidence" value="ECO:0007669"/>
    <property type="project" value="UniProtKB-UniRule"/>
</dbReference>
<dbReference type="GO" id="GO:0042450">
    <property type="term" value="P:L-arginine biosynthetic process via ornithine"/>
    <property type="evidence" value="ECO:0007669"/>
    <property type="project" value="UniProtKB-UniRule"/>
</dbReference>
<keyword evidence="3 7" id="KW-0963">Cytoplasm</keyword>
<comment type="pathway">
    <text evidence="1 7">Amino-acid biosynthesis; L-arginine biosynthesis; L-arginine from L-ornithine and carbamoyl phosphate: step 3/3.</text>
</comment>
<comment type="subcellular location">
    <subcellularLocation>
        <location evidence="7">Cytoplasm</location>
    </subcellularLocation>
</comment>
<evidence type="ECO:0000256" key="5">
    <source>
        <dbReference type="ARBA" id="ARBA00022605"/>
    </source>
</evidence>
<evidence type="ECO:0000259" key="8">
    <source>
        <dbReference type="Pfam" id="PF00206"/>
    </source>
</evidence>
<dbReference type="RefSeq" id="WP_054492932.1">
    <property type="nucleotide sequence ID" value="NZ_BBZA01000108.1"/>
</dbReference>
<dbReference type="FunFam" id="1.20.200.10:FF:000002">
    <property type="entry name" value="Argininosuccinate lyase"/>
    <property type="match status" value="1"/>
</dbReference>
<dbReference type="EC" id="4.3.2.1" evidence="2 7"/>
<gene>
    <name evidence="7 10" type="primary">argH</name>
    <name evidence="10" type="ORF">ARMA_1487</name>
    <name evidence="11" type="ORF">SE16_04440</name>
</gene>
<proteinExistence type="inferred from homology"/>
<dbReference type="CDD" id="cd01359">
    <property type="entry name" value="Argininosuccinate_lyase"/>
    <property type="match status" value="1"/>
</dbReference>
<dbReference type="EMBL" id="BBZA01000108">
    <property type="protein sequence ID" value="GAP63064.1"/>
    <property type="molecule type" value="Genomic_DNA"/>
</dbReference>
<evidence type="ECO:0000313" key="13">
    <source>
        <dbReference type="Proteomes" id="UP000050502"/>
    </source>
</evidence>
<dbReference type="Pfam" id="PF00206">
    <property type="entry name" value="Lyase_1"/>
    <property type="match status" value="1"/>
</dbReference>